<dbReference type="Pfam" id="PF00641">
    <property type="entry name" value="Zn_ribbon_RanBP"/>
    <property type="match status" value="2"/>
</dbReference>
<dbReference type="GO" id="GO:0003729">
    <property type="term" value="F:mRNA binding"/>
    <property type="evidence" value="ECO:0007669"/>
    <property type="project" value="TreeGrafter"/>
</dbReference>
<dbReference type="InterPro" id="IPR036443">
    <property type="entry name" value="Znf_RanBP2_sf"/>
</dbReference>
<evidence type="ECO:0000256" key="3">
    <source>
        <dbReference type="ARBA" id="ARBA00022833"/>
    </source>
</evidence>
<accession>A0A813HBL7</accession>
<evidence type="ECO:0000313" key="7">
    <source>
        <dbReference type="EMBL" id="CAE8635060.1"/>
    </source>
</evidence>
<evidence type="ECO:0000313" key="8">
    <source>
        <dbReference type="Proteomes" id="UP000654075"/>
    </source>
</evidence>
<keyword evidence="2 4" id="KW-0863">Zinc-finger</keyword>
<evidence type="ECO:0000256" key="2">
    <source>
        <dbReference type="ARBA" id="ARBA00022771"/>
    </source>
</evidence>
<sequence>MQDYPKRFQHELVKFVEDIWYVCAQSSGNYANNLAVLQPDMIINVSSICWVLRKRKLLPADCWADIFPPNMLGSPLKLFVAHCVIQQLSPGFNVPVNMVSFVLQKAEQSAAVRVAATAAAAAQARADFSNSTESRPGDWDCEKCGAYCYAMKLSCFKCGAPNPDGRSLRRTNGVMNPNDWECPKCSAHVFASRDSCFRCGTPKMVAVPRLPPDQPAVPPPPPPPPPPQVAARYRAPARPSAAPNLVVEEFTPRWAPQEPVEPLEDQLQDQEDQLQEEPLEPKVPFQEEEPRVPRKLPRPVQAHPWHEPDDGHWNAKRARR</sequence>
<feature type="compositionally biased region" description="Acidic residues" evidence="5">
    <location>
        <begin position="261"/>
        <end position="278"/>
    </location>
</feature>
<evidence type="ECO:0000256" key="4">
    <source>
        <dbReference type="PROSITE-ProRule" id="PRU00322"/>
    </source>
</evidence>
<feature type="compositionally biased region" description="Basic and acidic residues" evidence="5">
    <location>
        <begin position="304"/>
        <end position="313"/>
    </location>
</feature>
<gene>
    <name evidence="7" type="ORF">PGLA1383_LOCUS50679</name>
</gene>
<feature type="compositionally biased region" description="Pro residues" evidence="5">
    <location>
        <begin position="210"/>
        <end position="228"/>
    </location>
</feature>
<dbReference type="PROSITE" id="PS50199">
    <property type="entry name" value="ZF_RANBP2_2"/>
    <property type="match status" value="2"/>
</dbReference>
<keyword evidence="1" id="KW-0479">Metal-binding</keyword>
<dbReference type="SMART" id="SM00547">
    <property type="entry name" value="ZnF_RBZ"/>
    <property type="match status" value="2"/>
</dbReference>
<feature type="domain" description="RanBP2-type" evidence="6">
    <location>
        <begin position="135"/>
        <end position="164"/>
    </location>
</feature>
<comment type="caution">
    <text evidence="7">The sequence shown here is derived from an EMBL/GenBank/DDBJ whole genome shotgun (WGS) entry which is preliminary data.</text>
</comment>
<dbReference type="AlphaFoldDB" id="A0A813HBL7"/>
<feature type="compositionally biased region" description="Low complexity" evidence="5">
    <location>
        <begin position="229"/>
        <end position="243"/>
    </location>
</feature>
<feature type="domain" description="RanBP2-type" evidence="6">
    <location>
        <begin position="176"/>
        <end position="205"/>
    </location>
</feature>
<dbReference type="EMBL" id="CAJNNV010031225">
    <property type="protein sequence ID" value="CAE8635060.1"/>
    <property type="molecule type" value="Genomic_DNA"/>
</dbReference>
<keyword evidence="8" id="KW-1185">Reference proteome</keyword>
<reference evidence="7" key="1">
    <citation type="submission" date="2021-02" db="EMBL/GenBank/DDBJ databases">
        <authorList>
            <person name="Dougan E. K."/>
            <person name="Rhodes N."/>
            <person name="Thang M."/>
            <person name="Chan C."/>
        </authorList>
    </citation>
    <scope>NUCLEOTIDE SEQUENCE</scope>
</reference>
<dbReference type="PANTHER" id="PTHR23111:SF40">
    <property type="entry name" value="RNA-BINDING PROTEIN INVOLVED IN HETEROCHROMATIN ASSEMBLY-RELATED"/>
    <property type="match status" value="1"/>
</dbReference>
<dbReference type="SUPFAM" id="SSF90209">
    <property type="entry name" value="Ran binding protein zinc finger-like"/>
    <property type="match status" value="1"/>
</dbReference>
<proteinExistence type="predicted"/>
<evidence type="ECO:0000259" key="6">
    <source>
        <dbReference type="PROSITE" id="PS50199"/>
    </source>
</evidence>
<evidence type="ECO:0000256" key="1">
    <source>
        <dbReference type="ARBA" id="ARBA00022723"/>
    </source>
</evidence>
<feature type="region of interest" description="Disordered" evidence="5">
    <location>
        <begin position="210"/>
        <end position="320"/>
    </location>
</feature>
<organism evidence="7 8">
    <name type="scientific">Polarella glacialis</name>
    <name type="common">Dinoflagellate</name>
    <dbReference type="NCBI Taxonomy" id="89957"/>
    <lineage>
        <taxon>Eukaryota</taxon>
        <taxon>Sar</taxon>
        <taxon>Alveolata</taxon>
        <taxon>Dinophyceae</taxon>
        <taxon>Suessiales</taxon>
        <taxon>Suessiaceae</taxon>
        <taxon>Polarella</taxon>
    </lineage>
</organism>
<dbReference type="Proteomes" id="UP000654075">
    <property type="component" value="Unassembled WGS sequence"/>
</dbReference>
<evidence type="ECO:0000256" key="5">
    <source>
        <dbReference type="SAM" id="MobiDB-lite"/>
    </source>
</evidence>
<dbReference type="OrthoDB" id="430695at2759"/>
<protein>
    <recommendedName>
        <fullName evidence="6">RanBP2-type domain-containing protein</fullName>
    </recommendedName>
</protein>
<dbReference type="PANTHER" id="PTHR23111">
    <property type="entry name" value="ZINC FINGER PROTEIN"/>
    <property type="match status" value="1"/>
</dbReference>
<keyword evidence="3" id="KW-0862">Zinc</keyword>
<dbReference type="GO" id="GO:0008270">
    <property type="term" value="F:zinc ion binding"/>
    <property type="evidence" value="ECO:0007669"/>
    <property type="project" value="UniProtKB-KW"/>
</dbReference>
<dbReference type="InterPro" id="IPR001876">
    <property type="entry name" value="Znf_RanBP2"/>
</dbReference>
<name>A0A813HBL7_POLGL</name>
<dbReference type="Gene3D" id="4.10.1060.10">
    <property type="entry name" value="Zinc finger, RanBP2-type"/>
    <property type="match status" value="2"/>
</dbReference>